<dbReference type="EMBL" id="CAVMJV010000017">
    <property type="protein sequence ID" value="CAK5060292.1"/>
    <property type="molecule type" value="Genomic_DNA"/>
</dbReference>
<comment type="caution">
    <text evidence="1">The sequence shown here is derived from an EMBL/GenBank/DDBJ whole genome shotgun (WGS) entry which is preliminary data.</text>
</comment>
<gene>
    <name evidence="1" type="ORF">MENTE1834_LOCUS15940</name>
</gene>
<evidence type="ECO:0000313" key="2">
    <source>
        <dbReference type="Proteomes" id="UP001497535"/>
    </source>
</evidence>
<organism evidence="1 2">
    <name type="scientific">Meloidogyne enterolobii</name>
    <name type="common">Root-knot nematode worm</name>
    <name type="synonym">Meloidogyne mayaguensis</name>
    <dbReference type="NCBI Taxonomy" id="390850"/>
    <lineage>
        <taxon>Eukaryota</taxon>
        <taxon>Metazoa</taxon>
        <taxon>Ecdysozoa</taxon>
        <taxon>Nematoda</taxon>
        <taxon>Chromadorea</taxon>
        <taxon>Rhabditida</taxon>
        <taxon>Tylenchina</taxon>
        <taxon>Tylenchomorpha</taxon>
        <taxon>Tylenchoidea</taxon>
        <taxon>Meloidogynidae</taxon>
        <taxon>Meloidogyninae</taxon>
        <taxon>Meloidogyne</taxon>
    </lineage>
</organism>
<protein>
    <submittedName>
        <fullName evidence="1">Uncharacterized protein</fullName>
    </submittedName>
</protein>
<dbReference type="Proteomes" id="UP001497535">
    <property type="component" value="Unassembled WGS sequence"/>
</dbReference>
<reference evidence="1" key="1">
    <citation type="submission" date="2023-11" db="EMBL/GenBank/DDBJ databases">
        <authorList>
            <person name="Poullet M."/>
        </authorList>
    </citation>
    <scope>NUCLEOTIDE SEQUENCE</scope>
    <source>
        <strain evidence="1">E1834</strain>
    </source>
</reference>
<accession>A0ACB0YS22</accession>
<sequence length="173" mass="20078">MINILFDNNNTTIPLNIREACLWANNKTFENILKFSLNNLSISELDINLDNVDMTEKHTNILYNTIINEGNKFPKIQIQSSMLIQLHDLIIEYIATSRDCTKMATFITLIFFTSPDFELSERAEKVEIKQLANAKITDYQIANIYSPKVRFSFCNQEMSPILISYVQIRKMNV</sequence>
<proteinExistence type="predicted"/>
<keyword evidence="2" id="KW-1185">Reference proteome</keyword>
<name>A0ACB0YS22_MELEN</name>
<evidence type="ECO:0000313" key="1">
    <source>
        <dbReference type="EMBL" id="CAK5060292.1"/>
    </source>
</evidence>